<dbReference type="PANTHER" id="PTHR37947">
    <property type="entry name" value="BLL2462 PROTEIN"/>
    <property type="match status" value="1"/>
</dbReference>
<dbReference type="KEGG" id="poz:I0K15_14630"/>
<gene>
    <name evidence="2" type="ORF">I0K15_14630</name>
</gene>
<feature type="transmembrane region" description="Helical" evidence="1">
    <location>
        <begin position="674"/>
        <end position="693"/>
    </location>
</feature>
<reference evidence="2 3" key="1">
    <citation type="submission" date="2020-11" db="EMBL/GenBank/DDBJ databases">
        <title>Description of Pontivivens ytuae sp. nov. isolated from deep sea sediment of Mariana Trench.</title>
        <authorList>
            <person name="Wang Z."/>
            <person name="Sun Q.-L."/>
            <person name="Xu X.-D."/>
            <person name="Tang Y.-Z."/>
            <person name="Zhang J."/>
        </authorList>
    </citation>
    <scope>NUCLEOTIDE SEQUENCE [LARGE SCALE GENOMIC DNA]</scope>
    <source>
        <strain evidence="2 3">MT2928</strain>
    </source>
</reference>
<dbReference type="SUPFAM" id="SSF52317">
    <property type="entry name" value="Class I glutamine amidotransferase-like"/>
    <property type="match status" value="1"/>
</dbReference>
<accession>A0A7S9LQ17</accession>
<evidence type="ECO:0008006" key="4">
    <source>
        <dbReference type="Google" id="ProtNLM"/>
    </source>
</evidence>
<dbReference type="Proteomes" id="UP000594800">
    <property type="component" value="Chromosome"/>
</dbReference>
<dbReference type="InterPro" id="IPR029062">
    <property type="entry name" value="Class_I_gatase-like"/>
</dbReference>
<evidence type="ECO:0000313" key="2">
    <source>
        <dbReference type="EMBL" id="QPH53029.1"/>
    </source>
</evidence>
<sequence length="696" mass="75571">MSTEIVFAPLLPIWALAALGGAAVVLCLYAAWMRLSGWALRGAGALILVAALTGPSLKEEDRAPLTDIAFLIVDRTGSQSIAPRPDQIAEAEETLAARLDEIGADPDAPLEWRRIELRNSAGDAAERGTQAMAALTEAMAGVSRDRIAGAILISDGQVHDLADAPELPAPLHLILTGTEREWDRRLVVERAPAFGIVGESVQMSVRVEELGRVPDPGGAVPVNVSIDGEVVASIPLPVGETIDFDVPIERGGLNVLELTIAPADGELTDRNNSALVEINGIRDRLRVLLVSGEPHAGGRTWRNLLKSDPAVDLVHFTILRPPDKQDGVPVFEMSLIAFPVRELFMEKIDEFDLIIFDRYRKRGVLPTPYLANIVRYVEEGGAVLVASGPAFAGVESLWRTPLSEVLPADPTARVIEQPYVPTISELGARHPVTSGLTDFAPRPMEDGVPGWGRWFRLIDLAQTSGDRVMEGPDGRPLLILDRVEEGRIAMLASDNAWLWSRGYEGGGPQTEMLRRLAHWLMQEPELEEEVLIGDDAGGELVLTRRTLTEEPPQLEVQTPDGRTLTPEMNEVSPGEWEAVLPADPQGLWRLRDGDVTGVAAVGPAAPREFENALSTSDVLDPLLTETRGGAWRITDGVPDLRRVREGRGAAGRGWLGLTDREAYTVREVRLSPLAPAWLVLLLASACIIGAWRLESR</sequence>
<dbReference type="AlphaFoldDB" id="A0A7S9LQ17"/>
<protein>
    <recommendedName>
        <fullName evidence="4">Glutamine amidotransferase domain-containing protein</fullName>
    </recommendedName>
</protein>
<feature type="transmembrane region" description="Helical" evidence="1">
    <location>
        <begin position="38"/>
        <end position="57"/>
    </location>
</feature>
<dbReference type="PANTHER" id="PTHR37947:SF1">
    <property type="entry name" value="BLL2462 PROTEIN"/>
    <property type="match status" value="1"/>
</dbReference>
<dbReference type="EMBL" id="CP064942">
    <property type="protein sequence ID" value="QPH53029.1"/>
    <property type="molecule type" value="Genomic_DNA"/>
</dbReference>
<evidence type="ECO:0000256" key="1">
    <source>
        <dbReference type="SAM" id="Phobius"/>
    </source>
</evidence>
<keyword evidence="3" id="KW-1185">Reference proteome</keyword>
<keyword evidence="1" id="KW-1133">Transmembrane helix</keyword>
<keyword evidence="1" id="KW-0472">Membrane</keyword>
<keyword evidence="1" id="KW-0812">Transmembrane</keyword>
<proteinExistence type="predicted"/>
<name>A0A7S9LQ17_9RHOB</name>
<dbReference type="Gene3D" id="3.40.50.880">
    <property type="match status" value="1"/>
</dbReference>
<organism evidence="2 3">
    <name type="scientific">Pontivivens ytuae</name>
    <dbReference type="NCBI Taxonomy" id="2789856"/>
    <lineage>
        <taxon>Bacteria</taxon>
        <taxon>Pseudomonadati</taxon>
        <taxon>Pseudomonadota</taxon>
        <taxon>Alphaproteobacteria</taxon>
        <taxon>Rhodobacterales</taxon>
        <taxon>Paracoccaceae</taxon>
        <taxon>Pontivivens</taxon>
    </lineage>
</organism>
<dbReference type="RefSeq" id="WP_196102240.1">
    <property type="nucleotide sequence ID" value="NZ_CP064942.1"/>
</dbReference>
<evidence type="ECO:0000313" key="3">
    <source>
        <dbReference type="Proteomes" id="UP000594800"/>
    </source>
</evidence>
<feature type="transmembrane region" description="Helical" evidence="1">
    <location>
        <begin position="6"/>
        <end position="31"/>
    </location>
</feature>